<gene>
    <name evidence="2" type="ORF">Hamer_G007954</name>
</gene>
<feature type="chain" id="PRO_5035155168" description="Secreted protein" evidence="1">
    <location>
        <begin position="20"/>
        <end position="86"/>
    </location>
</feature>
<dbReference type="Proteomes" id="UP000747542">
    <property type="component" value="Unassembled WGS sequence"/>
</dbReference>
<name>A0A8J5JW84_HOMAM</name>
<reference evidence="2" key="1">
    <citation type="journal article" date="2021" name="Sci. Adv.">
        <title>The American lobster genome reveals insights on longevity, neural, and immune adaptations.</title>
        <authorList>
            <person name="Polinski J.M."/>
            <person name="Zimin A.V."/>
            <person name="Clark K.F."/>
            <person name="Kohn A.B."/>
            <person name="Sadowski N."/>
            <person name="Timp W."/>
            <person name="Ptitsyn A."/>
            <person name="Khanna P."/>
            <person name="Romanova D.Y."/>
            <person name="Williams P."/>
            <person name="Greenwood S.J."/>
            <person name="Moroz L.L."/>
            <person name="Walt D.R."/>
            <person name="Bodnar A.G."/>
        </authorList>
    </citation>
    <scope>NUCLEOTIDE SEQUENCE</scope>
    <source>
        <strain evidence="2">GMGI-L3</strain>
    </source>
</reference>
<dbReference type="EMBL" id="JAHLQT010027705">
    <property type="protein sequence ID" value="KAG7162419.1"/>
    <property type="molecule type" value="Genomic_DNA"/>
</dbReference>
<dbReference type="AlphaFoldDB" id="A0A8J5JW84"/>
<evidence type="ECO:0000256" key="1">
    <source>
        <dbReference type="SAM" id="SignalP"/>
    </source>
</evidence>
<evidence type="ECO:0000313" key="2">
    <source>
        <dbReference type="EMBL" id="KAG7162419.1"/>
    </source>
</evidence>
<feature type="non-terminal residue" evidence="2">
    <location>
        <position position="1"/>
    </location>
</feature>
<comment type="caution">
    <text evidence="2">The sequence shown here is derived from an EMBL/GenBank/DDBJ whole genome shotgun (WGS) entry which is preliminary data.</text>
</comment>
<protein>
    <recommendedName>
        <fullName evidence="4">Secreted protein</fullName>
    </recommendedName>
</protein>
<evidence type="ECO:0008006" key="4">
    <source>
        <dbReference type="Google" id="ProtNLM"/>
    </source>
</evidence>
<keyword evidence="3" id="KW-1185">Reference proteome</keyword>
<keyword evidence="1" id="KW-0732">Signal</keyword>
<organism evidence="2 3">
    <name type="scientific">Homarus americanus</name>
    <name type="common">American lobster</name>
    <dbReference type="NCBI Taxonomy" id="6706"/>
    <lineage>
        <taxon>Eukaryota</taxon>
        <taxon>Metazoa</taxon>
        <taxon>Ecdysozoa</taxon>
        <taxon>Arthropoda</taxon>
        <taxon>Crustacea</taxon>
        <taxon>Multicrustacea</taxon>
        <taxon>Malacostraca</taxon>
        <taxon>Eumalacostraca</taxon>
        <taxon>Eucarida</taxon>
        <taxon>Decapoda</taxon>
        <taxon>Pleocyemata</taxon>
        <taxon>Astacidea</taxon>
        <taxon>Nephropoidea</taxon>
        <taxon>Nephropidae</taxon>
        <taxon>Homarus</taxon>
    </lineage>
</organism>
<evidence type="ECO:0000313" key="3">
    <source>
        <dbReference type="Proteomes" id="UP000747542"/>
    </source>
</evidence>
<feature type="signal peptide" evidence="1">
    <location>
        <begin position="1"/>
        <end position="19"/>
    </location>
</feature>
<proteinExistence type="predicted"/>
<accession>A0A8J5JW84</accession>
<sequence length="86" mass="9302">MSVCGVTLVFFMILDVSKAFVTTHSSSAAVRALLETTTRPTCTLALLTDGTTSHQTLYQVFGPLEYPLGVFEVDSQDANVTQEQLS</sequence>